<protein>
    <submittedName>
        <fullName evidence="2">Uncharacterized protein</fullName>
    </submittedName>
</protein>
<feature type="region of interest" description="Disordered" evidence="1">
    <location>
        <begin position="150"/>
        <end position="199"/>
    </location>
</feature>
<dbReference type="EMBL" id="HBFQ01029846">
    <property type="protein sequence ID" value="CAD8846672.1"/>
    <property type="molecule type" value="Transcribed_RNA"/>
</dbReference>
<reference evidence="2" key="1">
    <citation type="submission" date="2021-01" db="EMBL/GenBank/DDBJ databases">
        <authorList>
            <person name="Corre E."/>
            <person name="Pelletier E."/>
            <person name="Niang G."/>
            <person name="Scheremetjew M."/>
            <person name="Finn R."/>
            <person name="Kale V."/>
            <person name="Holt S."/>
            <person name="Cochrane G."/>
            <person name="Meng A."/>
            <person name="Brown T."/>
            <person name="Cohen L."/>
        </authorList>
    </citation>
    <scope>NUCLEOTIDE SEQUENCE</scope>
</reference>
<name>A0A7S1A946_NOCSC</name>
<sequence length="250" mass="28847">MAAFKDDDAMAWCKDDGEEKKKWDDEQMVKGEVVTRRHRTLTKEESQKVKDEFVSVEWDEVFPKKPKERLRWLDKALRAAKDGRVKVRPVFDIIAHRKFLDGLKGSTASDILNLIRGNLELFTARQQKQLTSDNFELYRKYAPINVLDSDEDEASAPPLPPPPKVIIEPKGPKKRRVDGENRNDVDSGDSDEDMESKRARLLAKGVERRIDPTDGQAYTLEEFIKEYGGNEQSIPTEWERAQHTAFIFKT</sequence>
<accession>A0A7S1A946</accession>
<proteinExistence type="predicted"/>
<organism evidence="2">
    <name type="scientific">Noctiluca scintillans</name>
    <name type="common">Sea sparkle</name>
    <name type="synonym">Red tide dinoflagellate</name>
    <dbReference type="NCBI Taxonomy" id="2966"/>
    <lineage>
        <taxon>Eukaryota</taxon>
        <taxon>Sar</taxon>
        <taxon>Alveolata</taxon>
        <taxon>Dinophyceae</taxon>
        <taxon>Noctilucales</taxon>
        <taxon>Noctilucaceae</taxon>
        <taxon>Noctiluca</taxon>
    </lineage>
</organism>
<dbReference type="AlphaFoldDB" id="A0A7S1A946"/>
<gene>
    <name evidence="2" type="ORF">NSCI0253_LOCUS21022</name>
</gene>
<evidence type="ECO:0000256" key="1">
    <source>
        <dbReference type="SAM" id="MobiDB-lite"/>
    </source>
</evidence>
<evidence type="ECO:0000313" key="2">
    <source>
        <dbReference type="EMBL" id="CAD8846672.1"/>
    </source>
</evidence>